<gene>
    <name evidence="2" type="ORF">RclHR1_23510004</name>
</gene>
<keyword evidence="3" id="KW-1185">Reference proteome</keyword>
<name>A0A2Z6R9F3_9GLOM</name>
<evidence type="ECO:0000256" key="1">
    <source>
        <dbReference type="SAM" id="Coils"/>
    </source>
</evidence>
<keyword evidence="1" id="KW-0175">Coiled coil</keyword>
<sequence>MSEITLELKEEALVIQDNRIIQLEDTIDKLKSRIQELSKSNWVKAYIDGDTSFNPKNTSKWNTNLLTTARGLMQRHAQDAINMQGRLLLSCA</sequence>
<comment type="caution">
    <text evidence="2">The sequence shown here is derived from an EMBL/GenBank/DDBJ whole genome shotgun (WGS) entry which is preliminary data.</text>
</comment>
<evidence type="ECO:0000313" key="3">
    <source>
        <dbReference type="Proteomes" id="UP000247702"/>
    </source>
</evidence>
<dbReference type="AlphaFoldDB" id="A0A2Z6R9F3"/>
<dbReference type="EMBL" id="BEXD01001504">
    <property type="protein sequence ID" value="GBB94424.1"/>
    <property type="molecule type" value="Genomic_DNA"/>
</dbReference>
<proteinExistence type="predicted"/>
<accession>A0A2Z6R9F3</accession>
<reference evidence="2 3" key="1">
    <citation type="submission" date="2017-11" db="EMBL/GenBank/DDBJ databases">
        <title>The genome of Rhizophagus clarus HR1 reveals common genetic basis of auxotrophy among arbuscular mycorrhizal fungi.</title>
        <authorList>
            <person name="Kobayashi Y."/>
        </authorList>
    </citation>
    <scope>NUCLEOTIDE SEQUENCE [LARGE SCALE GENOMIC DNA]</scope>
    <source>
        <strain evidence="2 3">HR1</strain>
    </source>
</reference>
<feature type="coiled-coil region" evidence="1">
    <location>
        <begin position="13"/>
        <end position="40"/>
    </location>
</feature>
<dbReference type="Proteomes" id="UP000247702">
    <property type="component" value="Unassembled WGS sequence"/>
</dbReference>
<organism evidence="2 3">
    <name type="scientific">Rhizophagus clarus</name>
    <dbReference type="NCBI Taxonomy" id="94130"/>
    <lineage>
        <taxon>Eukaryota</taxon>
        <taxon>Fungi</taxon>
        <taxon>Fungi incertae sedis</taxon>
        <taxon>Mucoromycota</taxon>
        <taxon>Glomeromycotina</taxon>
        <taxon>Glomeromycetes</taxon>
        <taxon>Glomerales</taxon>
        <taxon>Glomeraceae</taxon>
        <taxon>Rhizophagus</taxon>
    </lineage>
</organism>
<evidence type="ECO:0000313" key="2">
    <source>
        <dbReference type="EMBL" id="GBB94424.1"/>
    </source>
</evidence>
<protein>
    <submittedName>
        <fullName evidence="2">Uncharacterized protein</fullName>
    </submittedName>
</protein>